<dbReference type="Proteomes" id="UP000198963">
    <property type="component" value="Chromosome I"/>
</dbReference>
<dbReference type="PANTHER" id="PTHR45460:SF2">
    <property type="entry name" value="ALPHA 1,3 GLUCANASE, GH71 FAMILY (EUROFUNG)"/>
    <property type="match status" value="1"/>
</dbReference>
<dbReference type="STRING" id="1249933.SAMN04489797_2588"/>
<dbReference type="AlphaFoldDB" id="A0A1H1VLW8"/>
<dbReference type="Gene3D" id="2.130.10.130">
    <property type="entry name" value="Integrin alpha, N-terminal"/>
    <property type="match status" value="2"/>
</dbReference>
<protein>
    <submittedName>
        <fullName evidence="2">Por secretion system C-terminal sorting domain-containing protein</fullName>
    </submittedName>
</protein>
<evidence type="ECO:0000256" key="1">
    <source>
        <dbReference type="ARBA" id="ARBA00022729"/>
    </source>
</evidence>
<dbReference type="InterPro" id="IPR028994">
    <property type="entry name" value="Integrin_alpha_N"/>
</dbReference>
<name>A0A1H1VLW8_9FLAO</name>
<proteinExistence type="predicted"/>
<sequence length="458" mass="50629">MPSFYHINAQGMNRFKTVTNLIVTIVLLYTSNIFAQFADPILIESNTGLITNIITADLNNDNLEDIIIIKKFSTNSLISYYLNLGDLNFGPETTIATGNSQVTNIALGDFDHNNWVDIVSIGDASNAVTLHMNNALSFTSEIIDTFSFFESDIAVSDIDNDNDLDIIAIGGSTFKVYSNDGSADFTSQTVTGPIEDFFDITIGDINADGFTDVITGGSNISVYKNNNGNFSYDDELSSQIPNTFNLFVRLKDIDNDGDLDLFSEDNNSTGVRWMKNDGEGNFSNLQLIDPTALNIRSGALQDFDNDNDLDFIIIKDFNLYLYTNDGFGNFSAPTHVQDTETIISTIAAADFNNDGRADIVWSADLSIQENTFPLSHTDYVNPSDFINIYPNPTSKIVFVDSPQEGTLSIFNSKGQVVYNHIVLKQGINELNTELSPETYIFKIDLKPNISLTKKVIIK</sequence>
<dbReference type="InterPro" id="IPR026444">
    <property type="entry name" value="Secre_tail"/>
</dbReference>
<evidence type="ECO:0000313" key="2">
    <source>
        <dbReference type="EMBL" id="SDS85530.1"/>
    </source>
</evidence>
<dbReference type="NCBIfam" id="TIGR04183">
    <property type="entry name" value="Por_Secre_tail"/>
    <property type="match status" value="1"/>
</dbReference>
<keyword evidence="1" id="KW-0732">Signal</keyword>
<dbReference type="Pfam" id="PF13517">
    <property type="entry name" value="FG-GAP_3"/>
    <property type="match status" value="3"/>
</dbReference>
<gene>
    <name evidence="2" type="ORF">SAMN04489797_2588</name>
</gene>
<dbReference type="EMBL" id="LT629774">
    <property type="protein sequence ID" value="SDS85530.1"/>
    <property type="molecule type" value="Genomic_DNA"/>
</dbReference>
<dbReference type="PANTHER" id="PTHR45460">
    <property type="entry name" value="SIMILAR TO CYSTEINE PROTEINASE"/>
    <property type="match status" value="1"/>
</dbReference>
<keyword evidence="3" id="KW-1185">Reference proteome</keyword>
<dbReference type="RefSeq" id="WP_092447085.1">
    <property type="nucleotide sequence ID" value="NZ_LT629774.1"/>
</dbReference>
<dbReference type="InterPro" id="IPR013517">
    <property type="entry name" value="FG-GAP"/>
</dbReference>
<organism evidence="2 3">
    <name type="scientific">Winogradskyella sediminis</name>
    <dbReference type="NCBI Taxonomy" id="1382466"/>
    <lineage>
        <taxon>Bacteria</taxon>
        <taxon>Pseudomonadati</taxon>
        <taxon>Bacteroidota</taxon>
        <taxon>Flavobacteriia</taxon>
        <taxon>Flavobacteriales</taxon>
        <taxon>Flavobacteriaceae</taxon>
        <taxon>Winogradskyella</taxon>
    </lineage>
</organism>
<dbReference type="SUPFAM" id="SSF69318">
    <property type="entry name" value="Integrin alpha N-terminal domain"/>
    <property type="match status" value="2"/>
</dbReference>
<accession>A0A1H1VLW8</accession>
<evidence type="ECO:0000313" key="3">
    <source>
        <dbReference type="Proteomes" id="UP000198963"/>
    </source>
</evidence>
<reference evidence="2 3" key="1">
    <citation type="submission" date="2016-10" db="EMBL/GenBank/DDBJ databases">
        <authorList>
            <person name="Varghese N."/>
            <person name="Submissions S."/>
        </authorList>
    </citation>
    <scope>NUCLEOTIDE SEQUENCE [LARGE SCALE GENOMIC DNA]</scope>
    <source>
        <strain evidence="2 3">RHA_55</strain>
    </source>
</reference>